<organism evidence="2 3">
    <name type="scientific">Ustilago trichophora</name>
    <dbReference type="NCBI Taxonomy" id="86804"/>
    <lineage>
        <taxon>Eukaryota</taxon>
        <taxon>Fungi</taxon>
        <taxon>Dikarya</taxon>
        <taxon>Basidiomycota</taxon>
        <taxon>Ustilaginomycotina</taxon>
        <taxon>Ustilaginomycetes</taxon>
        <taxon>Ustilaginales</taxon>
        <taxon>Ustilaginaceae</taxon>
        <taxon>Ustilago</taxon>
    </lineage>
</organism>
<dbReference type="Proteomes" id="UP000324022">
    <property type="component" value="Unassembled WGS sequence"/>
</dbReference>
<reference evidence="2 3" key="1">
    <citation type="submission" date="2018-03" db="EMBL/GenBank/DDBJ databases">
        <authorList>
            <person name="Guldener U."/>
        </authorList>
    </citation>
    <scope>NUCLEOTIDE SEQUENCE [LARGE SCALE GENOMIC DNA]</scope>
    <source>
        <strain evidence="2 3">NBRC100155</strain>
    </source>
</reference>
<feature type="chain" id="PRO_5023114237" evidence="1">
    <location>
        <begin position="25"/>
        <end position="184"/>
    </location>
</feature>
<evidence type="ECO:0000313" key="3">
    <source>
        <dbReference type="Proteomes" id="UP000324022"/>
    </source>
</evidence>
<accession>A0A5C3E8A2</accession>
<sequence length="184" mass="21156">MLIIARRLFCLILGASMLAALGLAAYSTPNLDADETAMVNKARSIFRDAHNKVGIPYELHSPELSTFNSVSRLHERLHWMAEQNHGRTENIIHLEVADPVWDIGNRHVYYASRVRSDDKLAEEMGLKVANLQPHKDAFAIWKNTGTQAKLLAIDTHPFHPEVHYRLEKLANYIPYEQFRRLEFI</sequence>
<dbReference type="EMBL" id="OOIN01000016">
    <property type="protein sequence ID" value="SPO26963.1"/>
    <property type="molecule type" value="Genomic_DNA"/>
</dbReference>
<protein>
    <submittedName>
        <fullName evidence="2">Uncharacterized protein</fullName>
    </submittedName>
</protein>
<keyword evidence="3" id="KW-1185">Reference proteome</keyword>
<gene>
    <name evidence="2" type="ORF">UTRI_10430_B</name>
</gene>
<keyword evidence="1" id="KW-0732">Signal</keyword>
<feature type="signal peptide" evidence="1">
    <location>
        <begin position="1"/>
        <end position="24"/>
    </location>
</feature>
<proteinExistence type="predicted"/>
<evidence type="ECO:0000313" key="2">
    <source>
        <dbReference type="EMBL" id="SPO26963.1"/>
    </source>
</evidence>
<evidence type="ECO:0000256" key="1">
    <source>
        <dbReference type="SAM" id="SignalP"/>
    </source>
</evidence>
<dbReference type="AlphaFoldDB" id="A0A5C3E8A2"/>
<name>A0A5C3E8A2_9BASI</name>